<evidence type="ECO:0000313" key="2">
    <source>
        <dbReference type="Proteomes" id="UP001321421"/>
    </source>
</evidence>
<sequence length="101" mass="10489">MRSAAARPSAKSLLPQTYVVGTVTVLGEVGLDTRSSLALLDRLGLALLDRLGLALLDRLGPALLDRLRVASFLALASTVVGIARYQFIGAVSEAGVGKRAS</sequence>
<proteinExistence type="predicted"/>
<gene>
    <name evidence="1" type="ORF">GCM10025872_02720</name>
</gene>
<accession>A0ABN6YKV0</accession>
<organism evidence="1 2">
    <name type="scientific">Barrientosiimonas endolithica</name>
    <dbReference type="NCBI Taxonomy" id="1535208"/>
    <lineage>
        <taxon>Bacteria</taxon>
        <taxon>Bacillati</taxon>
        <taxon>Actinomycetota</taxon>
        <taxon>Actinomycetes</taxon>
        <taxon>Micrococcales</taxon>
        <taxon>Dermacoccaceae</taxon>
        <taxon>Barrientosiimonas</taxon>
    </lineage>
</organism>
<evidence type="ECO:0000313" key="1">
    <source>
        <dbReference type="EMBL" id="BDZ56615.1"/>
    </source>
</evidence>
<dbReference type="Proteomes" id="UP001321421">
    <property type="component" value="Chromosome"/>
</dbReference>
<reference evidence="2" key="1">
    <citation type="journal article" date="2019" name="Int. J. Syst. Evol. Microbiol.">
        <title>The Global Catalogue of Microorganisms (GCM) 10K type strain sequencing project: providing services to taxonomists for standard genome sequencing and annotation.</title>
        <authorList>
            <consortium name="The Broad Institute Genomics Platform"/>
            <consortium name="The Broad Institute Genome Sequencing Center for Infectious Disease"/>
            <person name="Wu L."/>
            <person name="Ma J."/>
        </authorList>
    </citation>
    <scope>NUCLEOTIDE SEQUENCE [LARGE SCALE GENOMIC DNA]</scope>
    <source>
        <strain evidence="2">NBRC 110608</strain>
    </source>
</reference>
<dbReference type="EMBL" id="AP027735">
    <property type="protein sequence ID" value="BDZ56615.1"/>
    <property type="molecule type" value="Genomic_DNA"/>
</dbReference>
<protein>
    <submittedName>
        <fullName evidence="1">Uncharacterized protein</fullName>
    </submittedName>
</protein>
<keyword evidence="2" id="KW-1185">Reference proteome</keyword>
<name>A0ABN6YKV0_9MICO</name>